<dbReference type="eggNOG" id="COG4105">
    <property type="taxonomic scope" value="Bacteria"/>
</dbReference>
<keyword evidence="2" id="KW-0732">Signal</keyword>
<keyword evidence="1" id="KW-0802">TPR repeat</keyword>
<dbReference type="Pfam" id="PF13432">
    <property type="entry name" value="TPR_16"/>
    <property type="match status" value="2"/>
</dbReference>
<feature type="signal peptide" evidence="2">
    <location>
        <begin position="1"/>
        <end position="28"/>
    </location>
</feature>
<evidence type="ECO:0000313" key="4">
    <source>
        <dbReference type="Proteomes" id="UP000027601"/>
    </source>
</evidence>
<dbReference type="InterPro" id="IPR011990">
    <property type="entry name" value="TPR-like_helical_dom_sf"/>
</dbReference>
<organism evidence="3 4">
    <name type="scientific">Bacteroides graminisolvens DSM 19988 = JCM 15093</name>
    <dbReference type="NCBI Taxonomy" id="1121097"/>
    <lineage>
        <taxon>Bacteria</taxon>
        <taxon>Pseudomonadati</taxon>
        <taxon>Bacteroidota</taxon>
        <taxon>Bacteroidia</taxon>
        <taxon>Bacteroidales</taxon>
        <taxon>Bacteroidaceae</taxon>
        <taxon>Bacteroides</taxon>
    </lineage>
</organism>
<dbReference type="PROSITE" id="PS50005">
    <property type="entry name" value="TPR"/>
    <property type="match status" value="3"/>
</dbReference>
<proteinExistence type="predicted"/>
<dbReference type="Pfam" id="PF13174">
    <property type="entry name" value="TPR_6"/>
    <property type="match status" value="1"/>
</dbReference>
<evidence type="ECO:0000313" key="3">
    <source>
        <dbReference type="EMBL" id="GAK36088.1"/>
    </source>
</evidence>
<feature type="repeat" description="TPR" evidence="1">
    <location>
        <begin position="322"/>
        <end position="355"/>
    </location>
</feature>
<dbReference type="EMBL" id="BAJS01000004">
    <property type="protein sequence ID" value="GAK36088.1"/>
    <property type="molecule type" value="Genomic_DNA"/>
</dbReference>
<comment type="caution">
    <text evidence="3">The sequence shown here is derived from an EMBL/GenBank/DDBJ whole genome shotgun (WGS) entry which is preliminary data.</text>
</comment>
<reference evidence="3 4" key="1">
    <citation type="journal article" date="2015" name="Microbes Environ.">
        <title>Distribution and evolution of nitrogen fixation genes in the phylum bacteroidetes.</title>
        <authorList>
            <person name="Inoue J."/>
            <person name="Oshima K."/>
            <person name="Suda W."/>
            <person name="Sakamoto M."/>
            <person name="Iino T."/>
            <person name="Noda S."/>
            <person name="Hongoh Y."/>
            <person name="Hattori M."/>
            <person name="Ohkuma M."/>
        </authorList>
    </citation>
    <scope>NUCLEOTIDE SEQUENCE [LARGE SCALE GENOMIC DNA]</scope>
    <source>
        <strain evidence="3 4">JCM 15093</strain>
    </source>
</reference>
<dbReference type="AlphaFoldDB" id="A0A069CZR4"/>
<accession>A0A069CZR4</accession>
<sequence>MYKYPIMKKNIIKIISLVACTVPVTVMGQSNESITFSPQYKEGKYLYSEGNYAAAMIPLKDCLRLYPESTFTPEVEYMIACSAYELKDKNSTAILRNYLESNPDSPYAYRVYALIASNYFFEEKYDEALALYNSSNLEKLADTERADMLYRMAIAYMKTGNSKEAAIWFATLKETSSKYEADCTYYISYIRYTQQRYDEALEGFLSLRNNLKYKELAPYYTAEIYLLQKQYASAQEIALNYLSSYPSSRYSEEMQRILGETYYQTGDYHRAIQAFEKYTGSVSAPRRDALYMLGLSYFHTNVYSKAASTLGEVTTADDALTQNAYLHMGFAYLQLADKNKARMAFEQAARSNADLKTKEQAAYNYALTIHETSFSGFGESVTAFENFLNQFPQSAYAEKVSEYLIDVYMSTRSYEAALKSIERISAPGRRIMEAKQRILFQLGTQAFANSQYDEASAYLNRSIQIGQYNAQTKAEALYWKGEIDYRTQRYQSASDNFRSFLDLTANRQSEMYTLAHYNLGYIAFNLKNYQQAESWFTKYLQLEKATNRSTLADANNRLGDCNFHVRNFNAAKQYYAKARSMGGASADYSYYQLALVSGLQKDYNGKITLLNQLTEQYPESPYVINGLYEKGRSYVQLGNNKQAINAFRELANKFPENALSRKAAAEIGLLHYQNEEYSQAIEAYKLVATQYPGSEEAKLALRDLKSIYTDINKVDEFAAVVSSLPGDIHFDVNEQDSLTYIAAERIFTRKQIPQAKESFTKYLQSFPAGAYREYAHYYLARIGQEQNDEEAVLTHTARILEVNGSRFTEEALVMRAELLYKRQQYAEALPLYKQLKAHAGSVSHRLTAQIGIIRSAYKTKNDADVIHAATSLLVEEKITPEVKNEVTYYRAKAYLNQKADGNAMNDLKTLAKDTRNVYGAEAKYLVGQILFDQKDYAAAEKEILDFIDQSTPHTYWLARGFVLLSDIYMATNKKLDARQYLLSLQQNYQANDDIKGMIESRLNKLK</sequence>
<dbReference type="STRING" id="1121097.GCA_000428125_00007"/>
<evidence type="ECO:0000256" key="2">
    <source>
        <dbReference type="SAM" id="SignalP"/>
    </source>
</evidence>
<feature type="repeat" description="TPR" evidence="1">
    <location>
        <begin position="513"/>
        <end position="546"/>
    </location>
</feature>
<dbReference type="eggNOG" id="COG1729">
    <property type="taxonomic scope" value="Bacteria"/>
</dbReference>
<keyword evidence="4" id="KW-1185">Reference proteome</keyword>
<dbReference type="Gene3D" id="1.25.40.10">
    <property type="entry name" value="Tetratricopeptide repeat domain"/>
    <property type="match status" value="8"/>
</dbReference>
<dbReference type="PANTHER" id="PTHR12558:SF13">
    <property type="entry name" value="CELL DIVISION CYCLE PROTEIN 27 HOMOLOG"/>
    <property type="match status" value="1"/>
</dbReference>
<dbReference type="Proteomes" id="UP000027601">
    <property type="component" value="Unassembled WGS sequence"/>
</dbReference>
<feature type="chain" id="PRO_5001659739" evidence="2">
    <location>
        <begin position="29"/>
        <end position="1006"/>
    </location>
</feature>
<dbReference type="SMART" id="SM00028">
    <property type="entry name" value="TPR"/>
    <property type="match status" value="11"/>
</dbReference>
<dbReference type="eggNOG" id="COG0457">
    <property type="taxonomic scope" value="Bacteria"/>
</dbReference>
<feature type="repeat" description="TPR" evidence="1">
    <location>
        <begin position="624"/>
        <end position="657"/>
    </location>
</feature>
<evidence type="ECO:0000256" key="1">
    <source>
        <dbReference type="PROSITE-ProRule" id="PRU00339"/>
    </source>
</evidence>
<protein>
    <submittedName>
        <fullName evidence="3">TPR repeat protein</fullName>
    </submittedName>
</protein>
<dbReference type="InterPro" id="IPR019734">
    <property type="entry name" value="TPR_rpt"/>
</dbReference>
<gene>
    <name evidence="3" type="ORF">JCM15093_1223</name>
</gene>
<name>A0A069CZR4_9BACE</name>
<dbReference type="Pfam" id="PF13181">
    <property type="entry name" value="TPR_8"/>
    <property type="match status" value="2"/>
</dbReference>
<dbReference type="SUPFAM" id="SSF48452">
    <property type="entry name" value="TPR-like"/>
    <property type="match status" value="5"/>
</dbReference>
<dbReference type="PANTHER" id="PTHR12558">
    <property type="entry name" value="CELL DIVISION CYCLE 16,23,27"/>
    <property type="match status" value="1"/>
</dbReference>